<dbReference type="InterPro" id="IPR011032">
    <property type="entry name" value="GroES-like_sf"/>
</dbReference>
<dbReference type="InterPro" id="IPR013149">
    <property type="entry name" value="ADH-like_C"/>
</dbReference>
<dbReference type="SUPFAM" id="SSF51735">
    <property type="entry name" value="NAD(P)-binding Rossmann-fold domains"/>
    <property type="match status" value="1"/>
</dbReference>
<keyword evidence="4" id="KW-0521">NADP</keyword>
<dbReference type="InterPro" id="IPR036291">
    <property type="entry name" value="NAD(P)-bd_dom_sf"/>
</dbReference>
<keyword evidence="6" id="KW-0007">Acetylation</keyword>
<evidence type="ECO:0000256" key="3">
    <source>
        <dbReference type="ARBA" id="ARBA00022490"/>
    </source>
</evidence>
<comment type="subcellular location">
    <subcellularLocation>
        <location evidence="1">Cytoplasm</location>
    </subcellularLocation>
</comment>
<organism evidence="7 8">
    <name type="scientific">Mycolicibacterium phocaicum</name>
    <dbReference type="NCBI Taxonomy" id="319706"/>
    <lineage>
        <taxon>Bacteria</taxon>
        <taxon>Bacillati</taxon>
        <taxon>Actinomycetota</taxon>
        <taxon>Actinomycetes</taxon>
        <taxon>Mycobacteriales</taxon>
        <taxon>Mycobacteriaceae</taxon>
        <taxon>Mycolicibacterium</taxon>
    </lineage>
</organism>
<evidence type="ECO:0000313" key="7">
    <source>
        <dbReference type="EMBL" id="TLH61622.1"/>
    </source>
</evidence>
<dbReference type="GO" id="GO:0005737">
    <property type="term" value="C:cytoplasm"/>
    <property type="evidence" value="ECO:0007669"/>
    <property type="project" value="UniProtKB-SubCell"/>
</dbReference>
<sequence>MSRLVQFGEYGGPEVLQVVDAPPPAPGPTQVRIAVRAAGLNPIDWKILSGQMRELFPLELPAGVGSDVAGVVDAVGAEVTEWAVGDEVLGRSTTGSFADHALAESAEIVRKPAGVPWEVAGSLAGAGGTAYAVLKKLGIKAGETLLIHAAAGGVGTFAVQLAKAQGVNVIGTAGEANHEYLRSLGATPVTYGDGLAERVRAVAPQGVDAVLDASGRGEIPLSIELTGNPARVLTLVAFDAAGTGIQIHAGGSGSELGAALGELAALAAQARLVVSISQTFPLTEAAAALSASMTGHGHGKIAVVP</sequence>
<dbReference type="InterPro" id="IPR051603">
    <property type="entry name" value="Zinc-ADH_QOR/CCCR"/>
</dbReference>
<comment type="caution">
    <text evidence="7">The sequence shown here is derived from an EMBL/GenBank/DDBJ whole genome shotgun (WGS) entry which is preliminary data.</text>
</comment>
<evidence type="ECO:0000313" key="8">
    <source>
        <dbReference type="Proteomes" id="UP000309984"/>
    </source>
</evidence>
<proteinExistence type="predicted"/>
<dbReference type="SUPFAM" id="SSF50129">
    <property type="entry name" value="GroES-like"/>
    <property type="match status" value="1"/>
</dbReference>
<dbReference type="GO" id="GO:0016491">
    <property type="term" value="F:oxidoreductase activity"/>
    <property type="evidence" value="ECO:0007669"/>
    <property type="project" value="InterPro"/>
</dbReference>
<dbReference type="InterPro" id="IPR020843">
    <property type="entry name" value="ER"/>
</dbReference>
<dbReference type="GO" id="GO:0003723">
    <property type="term" value="F:RNA binding"/>
    <property type="evidence" value="ECO:0007669"/>
    <property type="project" value="UniProtKB-KW"/>
</dbReference>
<evidence type="ECO:0000256" key="5">
    <source>
        <dbReference type="ARBA" id="ARBA00022884"/>
    </source>
</evidence>
<accession>A0A7I7ZU06</accession>
<dbReference type="PROSITE" id="PS01162">
    <property type="entry name" value="QOR_ZETA_CRYSTAL"/>
    <property type="match status" value="1"/>
</dbReference>
<name>A0A7I7ZU06_9MYCO</name>
<dbReference type="PANTHER" id="PTHR44154:SF1">
    <property type="entry name" value="QUINONE OXIDOREDUCTASE"/>
    <property type="match status" value="1"/>
</dbReference>
<evidence type="ECO:0000256" key="6">
    <source>
        <dbReference type="ARBA" id="ARBA00022990"/>
    </source>
</evidence>
<evidence type="ECO:0000256" key="2">
    <source>
        <dbReference type="ARBA" id="ARBA00011881"/>
    </source>
</evidence>
<dbReference type="GO" id="GO:0008270">
    <property type="term" value="F:zinc ion binding"/>
    <property type="evidence" value="ECO:0007669"/>
    <property type="project" value="InterPro"/>
</dbReference>
<evidence type="ECO:0000256" key="1">
    <source>
        <dbReference type="ARBA" id="ARBA00004496"/>
    </source>
</evidence>
<dbReference type="AlphaFoldDB" id="A0A7I7ZU06"/>
<dbReference type="InterPro" id="IPR013154">
    <property type="entry name" value="ADH-like_N"/>
</dbReference>
<evidence type="ECO:0000256" key="4">
    <source>
        <dbReference type="ARBA" id="ARBA00022857"/>
    </source>
</evidence>
<dbReference type="Pfam" id="PF08240">
    <property type="entry name" value="ADH_N"/>
    <property type="match status" value="1"/>
</dbReference>
<dbReference type="Pfam" id="PF00107">
    <property type="entry name" value="ADH_zinc_N"/>
    <property type="match status" value="1"/>
</dbReference>
<keyword evidence="5" id="KW-0694">RNA-binding</keyword>
<reference evidence="7 8" key="1">
    <citation type="submission" date="2018-01" db="EMBL/GenBank/DDBJ databases">
        <title>Comparative genomics of Mycobacterium mucogenicum and Mycobacterium neoaurum clade members emphasizing tRNA and non-coding RNA.</title>
        <authorList>
            <person name="Behra P.R.K."/>
            <person name="Pettersson B.M.F."/>
            <person name="Das S."/>
            <person name="Dasgupta S."/>
            <person name="Kirsebom L.A."/>
        </authorList>
    </citation>
    <scope>NUCLEOTIDE SEQUENCE [LARGE SCALE GENOMIC DNA]</scope>
    <source>
        <strain evidence="7 8">DSM 45104</strain>
    </source>
</reference>
<dbReference type="SMART" id="SM00829">
    <property type="entry name" value="PKS_ER"/>
    <property type="match status" value="1"/>
</dbReference>
<protein>
    <submittedName>
        <fullName evidence="7">NADPH:quinone reductase</fullName>
    </submittedName>
</protein>
<dbReference type="Gene3D" id="3.40.50.720">
    <property type="entry name" value="NAD(P)-binding Rossmann-like Domain"/>
    <property type="match status" value="1"/>
</dbReference>
<dbReference type="Proteomes" id="UP000309984">
    <property type="component" value="Unassembled WGS sequence"/>
</dbReference>
<dbReference type="PANTHER" id="PTHR44154">
    <property type="entry name" value="QUINONE OXIDOREDUCTASE"/>
    <property type="match status" value="1"/>
</dbReference>
<gene>
    <name evidence="7" type="ORF">C1S79_24710</name>
</gene>
<keyword evidence="8" id="KW-1185">Reference proteome</keyword>
<keyword evidence="3" id="KW-0963">Cytoplasm</keyword>
<dbReference type="InterPro" id="IPR002364">
    <property type="entry name" value="Quin_OxRdtase/zeta-crystal_CS"/>
</dbReference>
<comment type="subunit">
    <text evidence="2">Homotetramer.</text>
</comment>
<dbReference type="Gene3D" id="3.90.180.10">
    <property type="entry name" value="Medium-chain alcohol dehydrogenases, catalytic domain"/>
    <property type="match status" value="1"/>
</dbReference>
<dbReference type="EMBL" id="POTM01000058">
    <property type="protein sequence ID" value="TLH61622.1"/>
    <property type="molecule type" value="Genomic_DNA"/>
</dbReference>
<dbReference type="CDD" id="cd05289">
    <property type="entry name" value="MDR_like_2"/>
    <property type="match status" value="1"/>
</dbReference>